<dbReference type="RefSeq" id="WP_024003907.1">
    <property type="nucleotide sequence ID" value="NZ_KI650979.1"/>
</dbReference>
<accession>V8R0C4</accession>
<dbReference type="PATRIC" id="fig|1424334.3.peg.846"/>
<reference evidence="1 2" key="1">
    <citation type="journal article" date="2014" name="Genome Announc.">
        <title>Draft Genome Sequence of Advenella kashmirensis Strain W13003, a Polycyclic Aromatic Hydrocarbon-Degrading Bacterium.</title>
        <authorList>
            <person name="Wang X."/>
            <person name="Jin D."/>
            <person name="Zhou L."/>
            <person name="Wu L."/>
            <person name="An W."/>
            <person name="Zhao L."/>
        </authorList>
    </citation>
    <scope>NUCLEOTIDE SEQUENCE [LARGE SCALE GENOMIC DNA]</scope>
    <source>
        <strain evidence="1 2">W13003</strain>
    </source>
</reference>
<organism evidence="1 2">
    <name type="scientific">Advenella kashmirensis W13003</name>
    <dbReference type="NCBI Taxonomy" id="1424334"/>
    <lineage>
        <taxon>Bacteria</taxon>
        <taxon>Pseudomonadati</taxon>
        <taxon>Pseudomonadota</taxon>
        <taxon>Betaproteobacteria</taxon>
        <taxon>Burkholderiales</taxon>
        <taxon>Alcaligenaceae</taxon>
    </lineage>
</organism>
<dbReference type="AlphaFoldDB" id="V8R0C4"/>
<dbReference type="STRING" id="1424334.W822_04205"/>
<dbReference type="Proteomes" id="UP000018733">
    <property type="component" value="Unassembled WGS sequence"/>
</dbReference>
<gene>
    <name evidence="1" type="ORF">W822_04205</name>
</gene>
<evidence type="ECO:0000313" key="1">
    <source>
        <dbReference type="EMBL" id="ETF04724.1"/>
    </source>
</evidence>
<dbReference type="Pfam" id="PF19786">
    <property type="entry name" value="DUF6270"/>
    <property type="match status" value="2"/>
</dbReference>
<sequence>MKIAILGSCVTRDGFELHKELLRPGYYFARTSLASVFADKPSFPIDLGGMKSKFQRAMVERDTKKTFRKFLTTKPIDLLIYDPIDERFNLLINQQRSEICTLSTEFLSAKIDIPECYRIIRSGSSVHYALWEKGWVQLVEILKKRKLLHVLKINRVKWATQFVSQPAGDMQEEKNAFEGLGIALRRFIRFDRRLSHARSSESSEVFLPSYSNADIENANELLEKMYTRMSQDLSEEQFFVFSKEMFISDAQHRWGKSPFHYVPEYYSALMEQVLEALGREGQQSDRRIGMDDFELDATYEKGVITARIVTNNNVAKNAKFAFYLLVNGQRKIVSHYSERRIVKFRLVSSGEELEVMGFLLNGHDKLIKRKAVLSKS</sequence>
<dbReference type="eggNOG" id="ENOG5032VQY">
    <property type="taxonomic scope" value="Bacteria"/>
</dbReference>
<name>V8R0C4_9BURK</name>
<dbReference type="OrthoDB" id="8652384at2"/>
<evidence type="ECO:0000313" key="2">
    <source>
        <dbReference type="Proteomes" id="UP000018733"/>
    </source>
</evidence>
<keyword evidence="2" id="KW-1185">Reference proteome</keyword>
<comment type="caution">
    <text evidence="1">The sequence shown here is derived from an EMBL/GenBank/DDBJ whole genome shotgun (WGS) entry which is preliminary data.</text>
</comment>
<proteinExistence type="predicted"/>
<dbReference type="HOGENOM" id="CLU_062376_1_0_4"/>
<dbReference type="EMBL" id="AYXT01000001">
    <property type="protein sequence ID" value="ETF04724.1"/>
    <property type="molecule type" value="Genomic_DNA"/>
</dbReference>
<dbReference type="InterPro" id="IPR046237">
    <property type="entry name" value="DUF6270"/>
</dbReference>
<protein>
    <submittedName>
        <fullName evidence="1">Uncharacterized protein</fullName>
    </submittedName>
</protein>